<dbReference type="AlphaFoldDB" id="A0AA38M1I7"/>
<dbReference type="EMBL" id="JALNTZ010000010">
    <property type="protein sequence ID" value="KAJ3640310.1"/>
    <property type="molecule type" value="Genomic_DNA"/>
</dbReference>
<dbReference type="Gene3D" id="3.60.10.10">
    <property type="entry name" value="Endonuclease/exonuclease/phosphatase"/>
    <property type="match status" value="1"/>
</dbReference>
<name>A0AA38M1I7_9CUCU</name>
<dbReference type="SUPFAM" id="SSF56219">
    <property type="entry name" value="DNase I-like"/>
    <property type="match status" value="1"/>
</dbReference>
<evidence type="ECO:0000313" key="1">
    <source>
        <dbReference type="EMBL" id="KAJ3640310.1"/>
    </source>
</evidence>
<dbReference type="InterPro" id="IPR036691">
    <property type="entry name" value="Endo/exonu/phosph_ase_sf"/>
</dbReference>
<gene>
    <name evidence="1" type="ORF">Zmor_003619</name>
</gene>
<keyword evidence="2" id="KW-1185">Reference proteome</keyword>
<reference evidence="1" key="1">
    <citation type="journal article" date="2023" name="G3 (Bethesda)">
        <title>Whole genome assemblies of Zophobas morio and Tenebrio molitor.</title>
        <authorList>
            <person name="Kaur S."/>
            <person name="Stinson S.A."/>
            <person name="diCenzo G.C."/>
        </authorList>
    </citation>
    <scope>NUCLEOTIDE SEQUENCE</scope>
    <source>
        <strain evidence="1">QUZm001</strain>
    </source>
</reference>
<comment type="caution">
    <text evidence="1">The sequence shown here is derived from an EMBL/GenBank/DDBJ whole genome shotgun (WGS) entry which is preliminary data.</text>
</comment>
<proteinExistence type="predicted"/>
<protein>
    <recommendedName>
        <fullName evidence="3">Endonuclease/exonuclease/phosphatase domain-containing protein</fullName>
    </recommendedName>
</protein>
<organism evidence="1 2">
    <name type="scientific">Zophobas morio</name>
    <dbReference type="NCBI Taxonomy" id="2755281"/>
    <lineage>
        <taxon>Eukaryota</taxon>
        <taxon>Metazoa</taxon>
        <taxon>Ecdysozoa</taxon>
        <taxon>Arthropoda</taxon>
        <taxon>Hexapoda</taxon>
        <taxon>Insecta</taxon>
        <taxon>Pterygota</taxon>
        <taxon>Neoptera</taxon>
        <taxon>Endopterygota</taxon>
        <taxon>Coleoptera</taxon>
        <taxon>Polyphaga</taxon>
        <taxon>Cucujiformia</taxon>
        <taxon>Tenebrionidae</taxon>
        <taxon>Zophobas</taxon>
    </lineage>
</organism>
<accession>A0AA38M1I7</accession>
<evidence type="ECO:0000313" key="2">
    <source>
        <dbReference type="Proteomes" id="UP001168821"/>
    </source>
</evidence>
<dbReference type="Proteomes" id="UP001168821">
    <property type="component" value="Unassembled WGS sequence"/>
</dbReference>
<evidence type="ECO:0008006" key="3">
    <source>
        <dbReference type="Google" id="ProtNLM"/>
    </source>
</evidence>
<sequence length="128" mass="14447">MRVLQINLKHCYAAHGMLEITARELNIDIILASEYNQDVILNNALLITDRKRDVAVKVRNNHANIKIIEHDGLLGVEVEKVLYMSCYVSPNISTESYGNYVTRLDNVLKQIGKKKVVVAGNFNAKSHL</sequence>